<dbReference type="InterPro" id="IPR044156">
    <property type="entry name" value="Galectin-like"/>
</dbReference>
<dbReference type="AlphaFoldDB" id="A0ABD3WKK5"/>
<dbReference type="PROSITE" id="PS51304">
    <property type="entry name" value="GALECTIN"/>
    <property type="match status" value="1"/>
</dbReference>
<dbReference type="PANTHER" id="PTHR11346:SF147">
    <property type="entry name" value="GALECTIN"/>
    <property type="match status" value="1"/>
</dbReference>
<dbReference type="SUPFAM" id="SSF49899">
    <property type="entry name" value="Concanavalin A-like lectins/glucanases"/>
    <property type="match status" value="1"/>
</dbReference>
<dbReference type="InterPro" id="IPR013320">
    <property type="entry name" value="ConA-like_dom_sf"/>
</dbReference>
<dbReference type="Pfam" id="PF00337">
    <property type="entry name" value="Gal-bind_lectin"/>
    <property type="match status" value="1"/>
</dbReference>
<dbReference type="CDD" id="cd00070">
    <property type="entry name" value="GLECT"/>
    <property type="match status" value="1"/>
</dbReference>
<dbReference type="InterPro" id="IPR001079">
    <property type="entry name" value="Galectin_CRD"/>
</dbReference>
<evidence type="ECO:0000313" key="4">
    <source>
        <dbReference type="EMBL" id="KAL3874479.1"/>
    </source>
</evidence>
<dbReference type="SMART" id="SM00276">
    <property type="entry name" value="GLECT"/>
    <property type="match status" value="1"/>
</dbReference>
<keyword evidence="1 2" id="KW-0430">Lectin</keyword>
<reference evidence="4 5" key="1">
    <citation type="submission" date="2024-11" db="EMBL/GenBank/DDBJ databases">
        <title>Chromosome-level genome assembly of the freshwater bivalve Anodonta woodiana.</title>
        <authorList>
            <person name="Chen X."/>
        </authorList>
    </citation>
    <scope>NUCLEOTIDE SEQUENCE [LARGE SCALE GENOMIC DNA]</scope>
    <source>
        <strain evidence="4">MN2024</strain>
        <tissue evidence="4">Gills</tissue>
    </source>
</reference>
<dbReference type="Gene3D" id="2.60.120.200">
    <property type="match status" value="1"/>
</dbReference>
<dbReference type="GO" id="GO:0030246">
    <property type="term" value="F:carbohydrate binding"/>
    <property type="evidence" value="ECO:0007669"/>
    <property type="project" value="UniProtKB-UniRule"/>
</dbReference>
<evidence type="ECO:0000313" key="5">
    <source>
        <dbReference type="Proteomes" id="UP001634394"/>
    </source>
</evidence>
<protein>
    <recommendedName>
        <fullName evidence="2">Galectin</fullName>
    </recommendedName>
</protein>
<dbReference type="EMBL" id="JBJQND010000006">
    <property type="protein sequence ID" value="KAL3874479.1"/>
    <property type="molecule type" value="Genomic_DNA"/>
</dbReference>
<evidence type="ECO:0000256" key="2">
    <source>
        <dbReference type="RuleBase" id="RU102079"/>
    </source>
</evidence>
<name>A0ABD3WKK5_SINWO</name>
<accession>A0ABD3WKK5</accession>
<proteinExistence type="predicted"/>
<organism evidence="4 5">
    <name type="scientific">Sinanodonta woodiana</name>
    <name type="common">Chinese pond mussel</name>
    <name type="synonym">Anodonta woodiana</name>
    <dbReference type="NCBI Taxonomy" id="1069815"/>
    <lineage>
        <taxon>Eukaryota</taxon>
        <taxon>Metazoa</taxon>
        <taxon>Spiralia</taxon>
        <taxon>Lophotrochozoa</taxon>
        <taxon>Mollusca</taxon>
        <taxon>Bivalvia</taxon>
        <taxon>Autobranchia</taxon>
        <taxon>Heteroconchia</taxon>
        <taxon>Palaeoheterodonta</taxon>
        <taxon>Unionida</taxon>
        <taxon>Unionoidea</taxon>
        <taxon>Unionidae</taxon>
        <taxon>Unioninae</taxon>
        <taxon>Sinanodonta</taxon>
    </lineage>
</organism>
<keyword evidence="5" id="KW-1185">Reference proteome</keyword>
<dbReference type="SMART" id="SM00908">
    <property type="entry name" value="Gal-bind_lectin"/>
    <property type="match status" value="1"/>
</dbReference>
<gene>
    <name evidence="4" type="ORF">ACJMK2_037488</name>
</gene>
<comment type="caution">
    <text evidence="4">The sequence shown here is derived from an EMBL/GenBank/DDBJ whole genome shotgun (WGS) entry which is preliminary data.</text>
</comment>
<evidence type="ECO:0000259" key="3">
    <source>
        <dbReference type="PROSITE" id="PS51304"/>
    </source>
</evidence>
<dbReference type="Proteomes" id="UP001634394">
    <property type="component" value="Unassembled WGS sequence"/>
</dbReference>
<evidence type="ECO:0000256" key="1">
    <source>
        <dbReference type="ARBA" id="ARBA00022734"/>
    </source>
</evidence>
<feature type="domain" description="Galectin" evidence="3">
    <location>
        <begin position="10"/>
        <end position="146"/>
    </location>
</feature>
<sequence length="146" mass="16757">MTEAHYNPEVPFSTYVSFEDIDKITIKGTVLNEASRFNIWLQNGGSSDPDDVALVFDARFNFGTDYNTIVCNHKIEGNWGLEERNAPFFPFYPDGFFDIKIKLKDAFYQIKVNGQGVTEFFHKMPMQAVDTLRIDGDVELDEVKLK</sequence>
<dbReference type="PANTHER" id="PTHR11346">
    <property type="entry name" value="GALECTIN"/>
    <property type="match status" value="1"/>
</dbReference>